<feature type="transmembrane region" description="Helical" evidence="1">
    <location>
        <begin position="47"/>
        <end position="72"/>
    </location>
</feature>
<dbReference type="Proteomes" id="UP000325218">
    <property type="component" value="Unassembled WGS sequence"/>
</dbReference>
<dbReference type="InterPro" id="IPR005182">
    <property type="entry name" value="YdbS-like_PH"/>
</dbReference>
<evidence type="ECO:0000256" key="1">
    <source>
        <dbReference type="SAM" id="Phobius"/>
    </source>
</evidence>
<evidence type="ECO:0000313" key="4">
    <source>
        <dbReference type="Proteomes" id="UP000325218"/>
    </source>
</evidence>
<name>A0A5D0CKA5_9BACL</name>
<gene>
    <name evidence="3" type="ORF">FRY98_21895</name>
</gene>
<dbReference type="Pfam" id="PF03703">
    <property type="entry name" value="bPH_2"/>
    <property type="match status" value="1"/>
</dbReference>
<dbReference type="PANTHER" id="PTHR34473">
    <property type="entry name" value="UPF0699 TRANSMEMBRANE PROTEIN YDBS"/>
    <property type="match status" value="1"/>
</dbReference>
<sequence>MPNTLQDPQNRLSRHAVKIWIIHEAVGSLIAFLVLGTLFYLDARFSWVFWVGWILFGAAVLAAVLTLWSLLLQPFILYSRWRYAVSEQFLQLKYGAFTETDELIPMAKIQSVATKQGPLQRRYGVCSVTVKTMGSSHTIPVLEQDVAKALRNQIARYAKLKEVDE</sequence>
<keyword evidence="1" id="KW-1133">Transmembrane helix</keyword>
<dbReference type="AlphaFoldDB" id="A0A5D0CKA5"/>
<protein>
    <submittedName>
        <fullName evidence="3">PH domain-containing protein</fullName>
    </submittedName>
</protein>
<keyword evidence="1" id="KW-0472">Membrane</keyword>
<dbReference type="EMBL" id="VSDO01000005">
    <property type="protein sequence ID" value="TYA10473.1"/>
    <property type="molecule type" value="Genomic_DNA"/>
</dbReference>
<keyword evidence="1" id="KW-0812">Transmembrane</keyword>
<evidence type="ECO:0000313" key="3">
    <source>
        <dbReference type="EMBL" id="TYA10473.1"/>
    </source>
</evidence>
<organism evidence="3 4">
    <name type="scientific">Paenibacillus faecis</name>
    <dbReference type="NCBI Taxonomy" id="862114"/>
    <lineage>
        <taxon>Bacteria</taxon>
        <taxon>Bacillati</taxon>
        <taxon>Bacillota</taxon>
        <taxon>Bacilli</taxon>
        <taxon>Bacillales</taxon>
        <taxon>Paenibacillaceae</taxon>
        <taxon>Paenibacillus</taxon>
    </lineage>
</organism>
<accession>A0A5D0CKA5</accession>
<evidence type="ECO:0000259" key="2">
    <source>
        <dbReference type="Pfam" id="PF03703"/>
    </source>
</evidence>
<comment type="caution">
    <text evidence="3">The sequence shown here is derived from an EMBL/GenBank/DDBJ whole genome shotgun (WGS) entry which is preliminary data.</text>
</comment>
<feature type="domain" description="YdbS-like PH" evidence="2">
    <location>
        <begin position="78"/>
        <end position="154"/>
    </location>
</feature>
<reference evidence="3 4" key="1">
    <citation type="submission" date="2019-08" db="EMBL/GenBank/DDBJ databases">
        <title>Genome sequencing of Paenibacillus faecis DSM 23593(T).</title>
        <authorList>
            <person name="Kook J.-K."/>
            <person name="Park S.-N."/>
            <person name="Lim Y.K."/>
        </authorList>
    </citation>
    <scope>NUCLEOTIDE SEQUENCE [LARGE SCALE GENOMIC DNA]</scope>
    <source>
        <strain evidence="3 4">DSM 23593</strain>
    </source>
</reference>
<proteinExistence type="predicted"/>
<keyword evidence="4" id="KW-1185">Reference proteome</keyword>
<dbReference type="PANTHER" id="PTHR34473:SF2">
    <property type="entry name" value="UPF0699 TRANSMEMBRANE PROTEIN YDBT"/>
    <property type="match status" value="1"/>
</dbReference>
<feature type="transmembrane region" description="Helical" evidence="1">
    <location>
        <begin position="21"/>
        <end position="41"/>
    </location>
</feature>
<dbReference type="OrthoDB" id="1750577at2"/>
<dbReference type="RefSeq" id="WP_148456113.1">
    <property type="nucleotide sequence ID" value="NZ_VSDO01000005.1"/>
</dbReference>